<accession>A0A2A9MMW6</accession>
<protein>
    <submittedName>
        <fullName evidence="1">Uncharacterized protein</fullName>
    </submittedName>
</protein>
<comment type="caution">
    <text evidence="1">The sequence shown here is derived from an EMBL/GenBank/DDBJ whole genome shotgun (WGS) entry which is preliminary data.</text>
</comment>
<name>A0A2A9MMW6_BESBE</name>
<evidence type="ECO:0000313" key="2">
    <source>
        <dbReference type="Proteomes" id="UP000224006"/>
    </source>
</evidence>
<reference evidence="1 2" key="1">
    <citation type="submission" date="2017-09" db="EMBL/GenBank/DDBJ databases">
        <title>Genome sequencing of Besnoitia besnoiti strain Bb-Ger1.</title>
        <authorList>
            <person name="Schares G."/>
            <person name="Venepally P."/>
            <person name="Lorenzi H.A."/>
        </authorList>
    </citation>
    <scope>NUCLEOTIDE SEQUENCE [LARGE SCALE GENOMIC DNA]</scope>
    <source>
        <strain evidence="1 2">Bb-Ger1</strain>
    </source>
</reference>
<dbReference type="RefSeq" id="XP_029221182.1">
    <property type="nucleotide sequence ID" value="XM_029362217.1"/>
</dbReference>
<sequence>MDYQAYYSLRQRPRGGGRLVEEHAYLMSMASHAPAVFVNVEFHKRRVVLLAVALWREVSKEEALIVDKFATTSCRDVKIIQSLLFVSATGSNEADREPTSISGPVGKLKPEYPHLAWHLKIAAVTPVLQPKTAICKLAPAYPQGRIRNSEAYP</sequence>
<dbReference type="EMBL" id="NWUJ01000002">
    <property type="protein sequence ID" value="PFH37173.1"/>
    <property type="molecule type" value="Genomic_DNA"/>
</dbReference>
<gene>
    <name evidence="1" type="ORF">BESB_036310</name>
</gene>
<dbReference type="Proteomes" id="UP000224006">
    <property type="component" value="Chromosome II"/>
</dbReference>
<dbReference type="GeneID" id="40308612"/>
<dbReference type="AlphaFoldDB" id="A0A2A9MMW6"/>
<evidence type="ECO:0000313" key="1">
    <source>
        <dbReference type="EMBL" id="PFH37173.1"/>
    </source>
</evidence>
<proteinExistence type="predicted"/>
<keyword evidence="2" id="KW-1185">Reference proteome</keyword>
<organism evidence="1 2">
    <name type="scientific">Besnoitia besnoiti</name>
    <name type="common">Apicomplexan protozoan</name>
    <dbReference type="NCBI Taxonomy" id="94643"/>
    <lineage>
        <taxon>Eukaryota</taxon>
        <taxon>Sar</taxon>
        <taxon>Alveolata</taxon>
        <taxon>Apicomplexa</taxon>
        <taxon>Conoidasida</taxon>
        <taxon>Coccidia</taxon>
        <taxon>Eucoccidiorida</taxon>
        <taxon>Eimeriorina</taxon>
        <taxon>Sarcocystidae</taxon>
        <taxon>Besnoitia</taxon>
    </lineage>
</organism>
<dbReference type="KEGG" id="bbes:BESB_036310"/>
<dbReference type="VEuPathDB" id="ToxoDB:BESB_036310"/>